<dbReference type="InterPro" id="IPR011992">
    <property type="entry name" value="EF-hand-dom_pair"/>
</dbReference>
<dbReference type="AlphaFoldDB" id="A0A183B1L2"/>
<dbReference type="Pfam" id="PF13499">
    <property type="entry name" value="EF-hand_7"/>
    <property type="match status" value="1"/>
</dbReference>
<evidence type="ECO:0000313" key="6">
    <source>
        <dbReference type="WBParaSite" id="ECPE_0001313601-mRNA-1"/>
    </source>
</evidence>
<dbReference type="SUPFAM" id="SSF47473">
    <property type="entry name" value="EF-hand"/>
    <property type="match status" value="1"/>
</dbReference>
<protein>
    <submittedName>
        <fullName evidence="6">Calmodulin</fullName>
    </submittedName>
</protein>
<feature type="region of interest" description="Disordered" evidence="4">
    <location>
        <begin position="1"/>
        <end position="37"/>
    </location>
</feature>
<feature type="domain" description="EF-hand" evidence="5">
    <location>
        <begin position="309"/>
        <end position="344"/>
    </location>
</feature>
<dbReference type="InterPro" id="IPR002048">
    <property type="entry name" value="EF_hand_dom"/>
</dbReference>
<evidence type="ECO:0000259" key="5">
    <source>
        <dbReference type="PROSITE" id="PS50222"/>
    </source>
</evidence>
<dbReference type="CDD" id="cd00051">
    <property type="entry name" value="EFh"/>
    <property type="match status" value="1"/>
</dbReference>
<feature type="domain" description="EF-hand" evidence="5">
    <location>
        <begin position="357"/>
        <end position="392"/>
    </location>
</feature>
<dbReference type="PANTHER" id="PTHR23055">
    <property type="entry name" value="CALCIUM BINDING PROTEINS"/>
    <property type="match status" value="1"/>
</dbReference>
<accession>A0A183B1L2</accession>
<keyword evidence="3" id="KW-0106">Calcium</keyword>
<dbReference type="PROSITE" id="PS00018">
    <property type="entry name" value="EF_HAND_1"/>
    <property type="match status" value="2"/>
</dbReference>
<organism evidence="6">
    <name type="scientific">Echinostoma caproni</name>
    <dbReference type="NCBI Taxonomy" id="27848"/>
    <lineage>
        <taxon>Eukaryota</taxon>
        <taxon>Metazoa</taxon>
        <taxon>Spiralia</taxon>
        <taxon>Lophotrochozoa</taxon>
        <taxon>Platyhelminthes</taxon>
        <taxon>Trematoda</taxon>
        <taxon>Digenea</taxon>
        <taxon>Plagiorchiida</taxon>
        <taxon>Echinostomata</taxon>
        <taxon>Echinostomatoidea</taxon>
        <taxon>Echinostomatidae</taxon>
        <taxon>Echinostoma</taxon>
    </lineage>
</organism>
<sequence>LPESDTTVPQCHGVEHEDAVEPAESEASTNATLRRSQRKASQIDEALLREESCGDRVTSTHAPRYSFQSDTEFALFDFDSYSEYYNWRRGMELRTIESLNLHSHPSEVEEWVERFELWCSLRQNGKQDQSVLFLTVGGKEMYSLLKNLAFPDNPAKLPFPILKQLLLAHVIPVDFQATERAKFNSLVRAESMPCRDFILLLNKQASKCNYGDRLEEQLCDRLIAGINNMNLQRKLLEKKDLTFSEARRICEQHDDLTAATTRYCKVACEISGTTPAVLAKYGLWESFEFMNTIWEQQFARCLSQITRGTELEKIDWIFELYDLNGDGYITRAEVHEVATAIFDLLRPKSETCRELNTVEERVNTMMETYDLDKDGRISKEDFVNVSTKDPQFIANLNVFGTQL</sequence>
<dbReference type="GO" id="GO:0005509">
    <property type="term" value="F:calcium ion binding"/>
    <property type="evidence" value="ECO:0007669"/>
    <property type="project" value="InterPro"/>
</dbReference>
<name>A0A183B1L2_9TREM</name>
<evidence type="ECO:0000256" key="3">
    <source>
        <dbReference type="ARBA" id="ARBA00022837"/>
    </source>
</evidence>
<dbReference type="PROSITE" id="PS50222">
    <property type="entry name" value="EF_HAND_2"/>
    <property type="match status" value="2"/>
</dbReference>
<evidence type="ECO:0000256" key="1">
    <source>
        <dbReference type="ARBA" id="ARBA00022723"/>
    </source>
</evidence>
<dbReference type="SMART" id="SM00054">
    <property type="entry name" value="EFh"/>
    <property type="match status" value="2"/>
</dbReference>
<keyword evidence="1" id="KW-0479">Metal-binding</keyword>
<reference evidence="6" key="1">
    <citation type="submission" date="2016-06" db="UniProtKB">
        <authorList>
            <consortium name="WormBaseParasite"/>
        </authorList>
    </citation>
    <scope>IDENTIFICATION</scope>
</reference>
<dbReference type="Gene3D" id="1.10.238.10">
    <property type="entry name" value="EF-hand"/>
    <property type="match status" value="1"/>
</dbReference>
<proteinExistence type="predicted"/>
<evidence type="ECO:0000256" key="2">
    <source>
        <dbReference type="ARBA" id="ARBA00022737"/>
    </source>
</evidence>
<keyword evidence="2" id="KW-0677">Repeat</keyword>
<dbReference type="InterPro" id="IPR018247">
    <property type="entry name" value="EF_Hand_1_Ca_BS"/>
</dbReference>
<dbReference type="WBParaSite" id="ECPE_0001313601-mRNA-1">
    <property type="protein sequence ID" value="ECPE_0001313601-mRNA-1"/>
    <property type="gene ID" value="ECPE_0001313601"/>
</dbReference>
<dbReference type="PRINTS" id="PR00450">
    <property type="entry name" value="RECOVERIN"/>
</dbReference>
<dbReference type="InterPro" id="IPR028846">
    <property type="entry name" value="Recoverin"/>
</dbReference>
<evidence type="ECO:0000256" key="4">
    <source>
        <dbReference type="SAM" id="MobiDB-lite"/>
    </source>
</evidence>
<dbReference type="PANTHER" id="PTHR23055:SF167">
    <property type="entry name" value="EF-HAND DOMAIN-CONTAINING PROTEIN"/>
    <property type="match status" value="1"/>
</dbReference>